<accession>A0ABR1YIN4</accession>
<sequence length="559" mass="61891">MQHLKRKLESASALGVIETNKRARPEENEAPSESPSCADDSAHYSAAPATPSFFSLPATTAASDSVNEREQSPEHEPGTHFGTFTEFAKDKATAQNPRGSKNKRKPNQENQSQGSRFGQSAALDIDLASETSDQEALEAALYLQSVRTEAGDLPHLTRLQTETDIYENGLGDSRGYYSGGAFVSAPVAGPTLPPGFANAVSDRSSDSEDVPGLRRPPMILPQKAYKAGLIARYNRMHALLGSPQSDAIARTFYKEEYLYTYPQKSQTAGRARTMRNWLDRFITRHPAPAQIACGSVENILELLSMIRFILRPGINLHANTSAWLWALLCRLDLSDVRGSEEMHIIRELAFRALWVRCGFTGEKIPEVEIKARDFALDNMEIFEWLGMPLNKPPTKATRRKILEAEKEDEPQVPKEDGNGAKVDAQPPSEDQSQSYDVDAELKDLIAARVEELRDKEKDQDPASVDAADKKESAPAQAETKPGAETNATDANVEDESKPTVNTRTTLDMILVVVSELFGQKDLTKYCENWDWDLYHLAELAEDGEGEEGEIEDDDEEMGE</sequence>
<feature type="region of interest" description="Disordered" evidence="1">
    <location>
        <begin position="540"/>
        <end position="559"/>
    </location>
</feature>
<dbReference type="InterPro" id="IPR035426">
    <property type="entry name" value="Gemin2/Brr1"/>
</dbReference>
<organism evidence="2 3">
    <name type="scientific">Phyllosticta capitalensis</name>
    <dbReference type="NCBI Taxonomy" id="121624"/>
    <lineage>
        <taxon>Eukaryota</taxon>
        <taxon>Fungi</taxon>
        <taxon>Dikarya</taxon>
        <taxon>Ascomycota</taxon>
        <taxon>Pezizomycotina</taxon>
        <taxon>Dothideomycetes</taxon>
        <taxon>Dothideomycetes incertae sedis</taxon>
        <taxon>Botryosphaeriales</taxon>
        <taxon>Phyllostictaceae</taxon>
        <taxon>Phyllosticta</taxon>
    </lineage>
</organism>
<gene>
    <name evidence="2" type="ORF">HDK90DRAFT_491526</name>
</gene>
<feature type="compositionally biased region" description="Basic and acidic residues" evidence="1">
    <location>
        <begin position="451"/>
        <end position="472"/>
    </location>
</feature>
<dbReference type="Proteomes" id="UP001492380">
    <property type="component" value="Unassembled WGS sequence"/>
</dbReference>
<feature type="region of interest" description="Disordered" evidence="1">
    <location>
        <begin position="1"/>
        <end position="119"/>
    </location>
</feature>
<protein>
    <submittedName>
        <fullName evidence="2">Uncharacterized protein</fullName>
    </submittedName>
</protein>
<feature type="region of interest" description="Disordered" evidence="1">
    <location>
        <begin position="404"/>
        <end position="436"/>
    </location>
</feature>
<dbReference type="EMBL" id="JBBWRZ010000008">
    <property type="protein sequence ID" value="KAK8230652.1"/>
    <property type="molecule type" value="Genomic_DNA"/>
</dbReference>
<dbReference type="Gene3D" id="1.20.58.1070">
    <property type="match status" value="1"/>
</dbReference>
<keyword evidence="3" id="KW-1185">Reference proteome</keyword>
<comment type="caution">
    <text evidence="2">The sequence shown here is derived from an EMBL/GenBank/DDBJ whole genome shotgun (WGS) entry which is preliminary data.</text>
</comment>
<evidence type="ECO:0000313" key="2">
    <source>
        <dbReference type="EMBL" id="KAK8230652.1"/>
    </source>
</evidence>
<feature type="compositionally biased region" description="Polar residues" evidence="1">
    <location>
        <begin position="108"/>
        <end position="118"/>
    </location>
</feature>
<feature type="compositionally biased region" description="Basic and acidic residues" evidence="1">
    <location>
        <begin position="66"/>
        <end position="78"/>
    </location>
</feature>
<feature type="region of interest" description="Disordered" evidence="1">
    <location>
        <begin position="451"/>
        <end position="499"/>
    </location>
</feature>
<proteinExistence type="predicted"/>
<reference evidence="2 3" key="1">
    <citation type="submission" date="2024-04" db="EMBL/GenBank/DDBJ databases">
        <title>Phyllosticta paracitricarpa is synonymous to the EU quarantine fungus P. citricarpa based on phylogenomic analyses.</title>
        <authorList>
            <consortium name="Lawrence Berkeley National Laboratory"/>
            <person name="Van Ingen-Buijs V.A."/>
            <person name="Van Westerhoven A.C."/>
            <person name="Haridas S."/>
            <person name="Skiadas P."/>
            <person name="Martin F."/>
            <person name="Groenewald J.Z."/>
            <person name="Crous P.W."/>
            <person name="Seidl M.F."/>
        </authorList>
    </citation>
    <scope>NUCLEOTIDE SEQUENCE [LARGE SCALE GENOMIC DNA]</scope>
    <source>
        <strain evidence="2 3">CBS 123374</strain>
    </source>
</reference>
<feature type="compositionally biased region" description="Basic and acidic residues" evidence="1">
    <location>
        <begin position="404"/>
        <end position="418"/>
    </location>
</feature>
<evidence type="ECO:0000256" key="1">
    <source>
        <dbReference type="SAM" id="MobiDB-lite"/>
    </source>
</evidence>
<evidence type="ECO:0000313" key="3">
    <source>
        <dbReference type="Proteomes" id="UP001492380"/>
    </source>
</evidence>
<dbReference type="Pfam" id="PF04938">
    <property type="entry name" value="SIP1"/>
    <property type="match status" value="1"/>
</dbReference>
<name>A0ABR1YIN4_9PEZI</name>